<keyword evidence="6" id="KW-0560">Oxidoreductase</keyword>
<dbReference type="InterPro" id="IPR036291">
    <property type="entry name" value="NAD(P)-bd_dom_sf"/>
</dbReference>
<dbReference type="InterPro" id="IPR013149">
    <property type="entry name" value="ADH-like_C"/>
</dbReference>
<dbReference type="PROSITE" id="PS00059">
    <property type="entry name" value="ADH_ZINC"/>
    <property type="match status" value="1"/>
</dbReference>
<keyword evidence="4 8" id="KW-0479">Metal-binding</keyword>
<evidence type="ECO:0000256" key="3">
    <source>
        <dbReference type="ARBA" id="ARBA00013190"/>
    </source>
</evidence>
<dbReference type="GeneID" id="35874343"/>
<dbReference type="PANTHER" id="PTHR42940:SF8">
    <property type="entry name" value="VACUOLAR PROTEIN SORTING-ASSOCIATED PROTEIN 11"/>
    <property type="match status" value="1"/>
</dbReference>
<dbReference type="SUPFAM" id="SSF50129">
    <property type="entry name" value="GroES-like"/>
    <property type="match status" value="1"/>
</dbReference>
<organism evidence="10 11">
    <name type="scientific">Enterovibrio norvegicus DSM 15893</name>
    <dbReference type="NCBI Taxonomy" id="1121869"/>
    <lineage>
        <taxon>Bacteria</taxon>
        <taxon>Pseudomonadati</taxon>
        <taxon>Pseudomonadota</taxon>
        <taxon>Gammaproteobacteria</taxon>
        <taxon>Vibrionales</taxon>
        <taxon>Vibrionaceae</taxon>
        <taxon>Enterovibrio</taxon>
    </lineage>
</organism>
<dbReference type="PANTHER" id="PTHR42940">
    <property type="entry name" value="ALCOHOL DEHYDROGENASE 1-RELATED"/>
    <property type="match status" value="1"/>
</dbReference>
<dbReference type="InterPro" id="IPR002328">
    <property type="entry name" value="ADH_Zn_CS"/>
</dbReference>
<evidence type="ECO:0000259" key="9">
    <source>
        <dbReference type="SMART" id="SM00829"/>
    </source>
</evidence>
<dbReference type="Pfam" id="PF00107">
    <property type="entry name" value="ADH_zinc_N"/>
    <property type="match status" value="1"/>
</dbReference>
<dbReference type="FunFam" id="3.90.180.10:FF:000002">
    <property type="entry name" value="Alcohol dehydrogenase AdhP"/>
    <property type="match status" value="1"/>
</dbReference>
<dbReference type="Gene3D" id="3.90.180.10">
    <property type="entry name" value="Medium-chain alcohol dehydrogenases, catalytic domain"/>
    <property type="match status" value="1"/>
</dbReference>
<dbReference type="AlphaFoldDB" id="A0A1I5U1P4"/>
<name>A0A1I5U1P4_9GAMM</name>
<dbReference type="STRING" id="1121869.SAMN03084138_03438"/>
<evidence type="ECO:0000313" key="11">
    <source>
        <dbReference type="Proteomes" id="UP000182692"/>
    </source>
</evidence>
<dbReference type="Proteomes" id="UP000182692">
    <property type="component" value="Unassembled WGS sequence"/>
</dbReference>
<dbReference type="InterPro" id="IPR013154">
    <property type="entry name" value="ADH-like_N"/>
</dbReference>
<dbReference type="Gene3D" id="3.40.50.720">
    <property type="entry name" value="NAD(P)-binding Rossmann-like Domain"/>
    <property type="match status" value="1"/>
</dbReference>
<evidence type="ECO:0000313" key="10">
    <source>
        <dbReference type="EMBL" id="SFP89091.1"/>
    </source>
</evidence>
<comment type="similarity">
    <text evidence="2 8">Belongs to the zinc-containing alcohol dehydrogenase family.</text>
</comment>
<dbReference type="EC" id="1.1.1.1" evidence="3"/>
<evidence type="ECO:0000256" key="7">
    <source>
        <dbReference type="ARBA" id="ARBA00023027"/>
    </source>
</evidence>
<dbReference type="SMART" id="SM00829">
    <property type="entry name" value="PKS_ER"/>
    <property type="match status" value="1"/>
</dbReference>
<dbReference type="NCBIfam" id="NF006940">
    <property type="entry name" value="PRK09422.1"/>
    <property type="match status" value="1"/>
</dbReference>
<dbReference type="SUPFAM" id="SSF51735">
    <property type="entry name" value="NAD(P)-binding Rossmann-fold domains"/>
    <property type="match status" value="1"/>
</dbReference>
<evidence type="ECO:0000256" key="8">
    <source>
        <dbReference type="RuleBase" id="RU361277"/>
    </source>
</evidence>
<keyword evidence="5 8" id="KW-0862">Zinc</keyword>
<comment type="cofactor">
    <cofactor evidence="1 8">
        <name>Zn(2+)</name>
        <dbReference type="ChEBI" id="CHEBI:29105"/>
    </cofactor>
</comment>
<dbReference type="FunFam" id="3.40.50.720:FF:000039">
    <property type="entry name" value="Alcohol dehydrogenase AdhP"/>
    <property type="match status" value="1"/>
</dbReference>
<dbReference type="CDD" id="cd08297">
    <property type="entry name" value="CAD3"/>
    <property type="match status" value="1"/>
</dbReference>
<dbReference type="InterPro" id="IPR011032">
    <property type="entry name" value="GroES-like_sf"/>
</dbReference>
<dbReference type="EMBL" id="FOWR01000028">
    <property type="protein sequence ID" value="SFP89091.1"/>
    <property type="molecule type" value="Genomic_DNA"/>
</dbReference>
<dbReference type="Pfam" id="PF08240">
    <property type="entry name" value="ADH_N"/>
    <property type="match status" value="1"/>
</dbReference>
<accession>A0A1I5U1P4</accession>
<sequence>MKAAVAHEFKQDLKIEDVEIPSIGVNDVLVNIKASGVCHTDIHACHGDWPVKPKMPLIPGHEGVGEITEVGMNVGHLKKGDRVGIPFLYTACGYCDYCLEGKETLCPDCRYTGYHEDGGYADYCRADARYVVKIPDDIDYIEAAPLFCAGVTSYKALKVSKTKPGDWVSVVGVGGLGHLAVQYAVAMGLNVIAVDTGADKKDLSLQLGASHFIDFKSGPPERQIKSLLGTGVHAAVCTAVSKAGFESAYASVRRGGTLVLVGLPPEDMPVPIFDTVINGITLVGSIVGTRRDLEECLNFAAAGKIKTNIEVRKLEEINTIFDELEKGQVTGRIVMDLS</sequence>
<dbReference type="GO" id="GO:0004022">
    <property type="term" value="F:alcohol dehydrogenase (NAD+) activity"/>
    <property type="evidence" value="ECO:0007669"/>
    <property type="project" value="UniProtKB-EC"/>
</dbReference>
<feature type="domain" description="Enoyl reductase (ER)" evidence="9">
    <location>
        <begin position="10"/>
        <end position="335"/>
    </location>
</feature>
<dbReference type="GO" id="GO:0008270">
    <property type="term" value="F:zinc ion binding"/>
    <property type="evidence" value="ECO:0007669"/>
    <property type="project" value="InterPro"/>
</dbReference>
<reference evidence="10 11" key="1">
    <citation type="submission" date="2016-10" db="EMBL/GenBank/DDBJ databases">
        <authorList>
            <person name="de Groot N.N."/>
        </authorList>
    </citation>
    <scope>NUCLEOTIDE SEQUENCE [LARGE SCALE GENOMIC DNA]</scope>
    <source>
        <strain evidence="10 11">DSM 15893</strain>
    </source>
</reference>
<evidence type="ECO:0000256" key="1">
    <source>
        <dbReference type="ARBA" id="ARBA00001947"/>
    </source>
</evidence>
<dbReference type="InterPro" id="IPR020843">
    <property type="entry name" value="ER"/>
</dbReference>
<dbReference type="RefSeq" id="WP_074927909.1">
    <property type="nucleotide sequence ID" value="NZ_FOWR01000028.1"/>
</dbReference>
<evidence type="ECO:0000256" key="5">
    <source>
        <dbReference type="ARBA" id="ARBA00022833"/>
    </source>
</evidence>
<evidence type="ECO:0000256" key="6">
    <source>
        <dbReference type="ARBA" id="ARBA00023002"/>
    </source>
</evidence>
<protein>
    <recommendedName>
        <fullName evidence="3">alcohol dehydrogenase</fullName>
        <ecNumber evidence="3">1.1.1.1</ecNumber>
    </recommendedName>
</protein>
<evidence type="ECO:0000256" key="2">
    <source>
        <dbReference type="ARBA" id="ARBA00008072"/>
    </source>
</evidence>
<gene>
    <name evidence="10" type="ORF">SAMN03084138_03438</name>
</gene>
<proteinExistence type="inferred from homology"/>
<keyword evidence="7" id="KW-0520">NAD</keyword>
<evidence type="ECO:0000256" key="4">
    <source>
        <dbReference type="ARBA" id="ARBA00022723"/>
    </source>
</evidence>
<dbReference type="OrthoDB" id="9771084at2"/>